<dbReference type="Gene3D" id="3.90.220.20">
    <property type="entry name" value="DNA methylase specificity domains"/>
    <property type="match status" value="2"/>
</dbReference>
<organism evidence="5 6">
    <name type="scientific">Candidatus Mucispirillum faecigallinarum</name>
    <dbReference type="NCBI Taxonomy" id="2838699"/>
    <lineage>
        <taxon>Bacteria</taxon>
        <taxon>Pseudomonadati</taxon>
        <taxon>Deferribacterota</taxon>
        <taxon>Deferribacteres</taxon>
        <taxon>Deferribacterales</taxon>
        <taxon>Mucispirillaceae</taxon>
        <taxon>Mucispirillum</taxon>
    </lineage>
</organism>
<protein>
    <submittedName>
        <fullName evidence="5">Restriction endonuclease subunit S</fullName>
    </submittedName>
</protein>
<keyword evidence="5" id="KW-0255">Endonuclease</keyword>
<dbReference type="GO" id="GO:0003677">
    <property type="term" value="F:DNA binding"/>
    <property type="evidence" value="ECO:0007669"/>
    <property type="project" value="UniProtKB-KW"/>
</dbReference>
<comment type="similarity">
    <text evidence="1">Belongs to the type-I restriction system S methylase family.</text>
</comment>
<evidence type="ECO:0000313" key="5">
    <source>
        <dbReference type="EMBL" id="HIZ90403.1"/>
    </source>
</evidence>
<dbReference type="GO" id="GO:0004519">
    <property type="term" value="F:endonuclease activity"/>
    <property type="evidence" value="ECO:0007669"/>
    <property type="project" value="UniProtKB-KW"/>
</dbReference>
<dbReference type="Gene3D" id="1.10.287.1120">
    <property type="entry name" value="Bipartite methylase S protein"/>
    <property type="match status" value="1"/>
</dbReference>
<feature type="domain" description="Type I restriction modification DNA specificity" evidence="4">
    <location>
        <begin position="226"/>
        <end position="385"/>
    </location>
</feature>
<keyword evidence="2" id="KW-0680">Restriction system</keyword>
<proteinExistence type="inferred from homology"/>
<dbReference type="InterPro" id="IPR051212">
    <property type="entry name" value="Type-I_RE_S_subunit"/>
</dbReference>
<dbReference type="GO" id="GO:0009307">
    <property type="term" value="P:DNA restriction-modification system"/>
    <property type="evidence" value="ECO:0007669"/>
    <property type="project" value="UniProtKB-KW"/>
</dbReference>
<sequence>MKQYEEYKTTNIPWLDKIPKHWELLHNTIIFKEKKDIVGSNYKNYTLLSLTTNGIVKRDIESGKGKFPASFNTYKKVEANNIIFCLFDIDETPRTVGLSKYNGMITGAYNIFDIKQNNIYYIYYYYLSLDYFKQLKPLYSGLRKTIKLNKFFSMETPIPPKHEQDKIVAYLDYQTSNINKLILSKRKQIELLEEYKKTKISEAVTKGLNPNAEMKESGIDWIGQIPKHWEIKKLKEILKQNSDKNNTNLPLLSVVREKGIIVRDINNKKENHNFIPNDLSNYRVVNNGNFVINKMKAWQGSYGISFHKGIVSPAYFVYTVRKTELLFFNYAIRSYNYIPFFRIYSDGVRVDQWDLSAIKIKNINFITPPLDEQKEIAAYLDNLTFKLDNLISKHKLYIEKLEEYKKILISDVVTGKIDVRDIDIPEYEKIEINEDTEEKSDDEVKME</sequence>
<accession>A0A9D2GUS6</accession>
<reference evidence="5" key="1">
    <citation type="journal article" date="2021" name="PeerJ">
        <title>Extensive microbial diversity within the chicken gut microbiome revealed by metagenomics and culture.</title>
        <authorList>
            <person name="Gilroy R."/>
            <person name="Ravi A."/>
            <person name="Getino M."/>
            <person name="Pursley I."/>
            <person name="Horton D.L."/>
            <person name="Alikhan N.F."/>
            <person name="Baker D."/>
            <person name="Gharbi K."/>
            <person name="Hall N."/>
            <person name="Watson M."/>
            <person name="Adriaenssens E.M."/>
            <person name="Foster-Nyarko E."/>
            <person name="Jarju S."/>
            <person name="Secka A."/>
            <person name="Antonio M."/>
            <person name="Oren A."/>
            <person name="Chaudhuri R.R."/>
            <person name="La Ragione R."/>
            <person name="Hildebrand F."/>
            <person name="Pallen M.J."/>
        </authorList>
    </citation>
    <scope>NUCLEOTIDE SEQUENCE</scope>
    <source>
        <strain evidence="5">ChiW4-1371</strain>
    </source>
</reference>
<dbReference type="AlphaFoldDB" id="A0A9D2GUS6"/>
<gene>
    <name evidence="5" type="ORF">H9804_10690</name>
</gene>
<evidence type="ECO:0000256" key="3">
    <source>
        <dbReference type="ARBA" id="ARBA00023125"/>
    </source>
</evidence>
<evidence type="ECO:0000259" key="4">
    <source>
        <dbReference type="Pfam" id="PF01420"/>
    </source>
</evidence>
<name>A0A9D2GUS6_9BACT</name>
<dbReference type="Proteomes" id="UP000824176">
    <property type="component" value="Unassembled WGS sequence"/>
</dbReference>
<evidence type="ECO:0000256" key="1">
    <source>
        <dbReference type="ARBA" id="ARBA00010923"/>
    </source>
</evidence>
<dbReference type="Pfam" id="PF01420">
    <property type="entry name" value="Methylase_S"/>
    <property type="match status" value="2"/>
</dbReference>
<reference evidence="5" key="2">
    <citation type="submission" date="2021-04" db="EMBL/GenBank/DDBJ databases">
        <authorList>
            <person name="Gilroy R."/>
        </authorList>
    </citation>
    <scope>NUCLEOTIDE SEQUENCE</scope>
    <source>
        <strain evidence="5">ChiW4-1371</strain>
    </source>
</reference>
<dbReference type="InterPro" id="IPR044946">
    <property type="entry name" value="Restrct_endonuc_typeI_TRD_sf"/>
</dbReference>
<keyword evidence="5" id="KW-0378">Hydrolase</keyword>
<dbReference type="PANTHER" id="PTHR43140">
    <property type="entry name" value="TYPE-1 RESTRICTION ENZYME ECOKI SPECIFICITY PROTEIN"/>
    <property type="match status" value="1"/>
</dbReference>
<feature type="domain" description="Type I restriction modification DNA specificity" evidence="4">
    <location>
        <begin position="54"/>
        <end position="190"/>
    </location>
</feature>
<keyword evidence="3" id="KW-0238">DNA-binding</keyword>
<dbReference type="EMBL" id="DXAQ01000160">
    <property type="protein sequence ID" value="HIZ90403.1"/>
    <property type="molecule type" value="Genomic_DNA"/>
</dbReference>
<evidence type="ECO:0000313" key="6">
    <source>
        <dbReference type="Proteomes" id="UP000824176"/>
    </source>
</evidence>
<dbReference type="InterPro" id="IPR000055">
    <property type="entry name" value="Restrct_endonuc_typeI_TRD"/>
</dbReference>
<keyword evidence="5" id="KW-0540">Nuclease</keyword>
<comment type="caution">
    <text evidence="5">The sequence shown here is derived from an EMBL/GenBank/DDBJ whole genome shotgun (WGS) entry which is preliminary data.</text>
</comment>
<dbReference type="PANTHER" id="PTHR43140:SF1">
    <property type="entry name" value="TYPE I RESTRICTION ENZYME ECOKI SPECIFICITY SUBUNIT"/>
    <property type="match status" value="1"/>
</dbReference>
<evidence type="ECO:0000256" key="2">
    <source>
        <dbReference type="ARBA" id="ARBA00022747"/>
    </source>
</evidence>
<dbReference type="SUPFAM" id="SSF116734">
    <property type="entry name" value="DNA methylase specificity domain"/>
    <property type="match status" value="2"/>
</dbReference>